<evidence type="ECO:0000313" key="2">
    <source>
        <dbReference type="EMBL" id="MBH1929750.1"/>
    </source>
</evidence>
<dbReference type="RefSeq" id="WP_197663604.1">
    <property type="nucleotide sequence ID" value="NZ_JADULK010000003.1"/>
</dbReference>
<evidence type="ECO:0000256" key="1">
    <source>
        <dbReference type="SAM" id="Phobius"/>
    </source>
</evidence>
<reference evidence="2 3" key="1">
    <citation type="submission" date="2020-11" db="EMBL/GenBank/DDBJ databases">
        <title>Enhanced detection system for hospital associated transmission using whole genome sequencing surveillance.</title>
        <authorList>
            <person name="Harrison L.H."/>
            <person name="Van Tyne D."/>
            <person name="Marsh J.W."/>
            <person name="Griffith M.P."/>
            <person name="Snyder D.J."/>
            <person name="Cooper V.S."/>
            <person name="Mustapha M."/>
        </authorList>
    </citation>
    <scope>NUCLEOTIDE SEQUENCE [LARGE SCALE GENOMIC DNA]</scope>
    <source>
        <strain evidence="2 3">SER00230</strain>
    </source>
</reference>
<evidence type="ECO:0000313" key="3">
    <source>
        <dbReference type="Proteomes" id="UP000624159"/>
    </source>
</evidence>
<feature type="transmembrane region" description="Helical" evidence="1">
    <location>
        <begin position="77"/>
        <end position="99"/>
    </location>
</feature>
<sequence length="104" mass="11238">MAKRINPNFAVQVLGAALRLVGIVFTHHLQAVPVEQGGLWLAVVRVEGFPGTASQRVVTVFGTLVAAVVVEGDGDQALLGVVFFKYLLLLLLFDLIGILHNYQQ</sequence>
<protein>
    <submittedName>
        <fullName evidence="2">Uncharacterized protein</fullName>
    </submittedName>
</protein>
<accession>A0ABS0MCA0</accession>
<keyword evidence="3" id="KW-1185">Reference proteome</keyword>
<gene>
    <name evidence="2" type="ORF">I5U13_08770</name>
</gene>
<dbReference type="Proteomes" id="UP000624159">
    <property type="component" value="Unassembled WGS sequence"/>
</dbReference>
<dbReference type="EMBL" id="JADULK010000003">
    <property type="protein sequence ID" value="MBH1929750.1"/>
    <property type="molecule type" value="Genomic_DNA"/>
</dbReference>
<organism evidence="2 3">
    <name type="scientific">Serratia rubidaea</name>
    <name type="common">Serratia marinorubra</name>
    <dbReference type="NCBI Taxonomy" id="61652"/>
    <lineage>
        <taxon>Bacteria</taxon>
        <taxon>Pseudomonadati</taxon>
        <taxon>Pseudomonadota</taxon>
        <taxon>Gammaproteobacteria</taxon>
        <taxon>Enterobacterales</taxon>
        <taxon>Yersiniaceae</taxon>
        <taxon>Serratia</taxon>
    </lineage>
</organism>
<keyword evidence="1" id="KW-1133">Transmembrane helix</keyword>
<name>A0ABS0MCA0_SERRU</name>
<proteinExistence type="predicted"/>
<keyword evidence="1" id="KW-0472">Membrane</keyword>
<keyword evidence="1" id="KW-0812">Transmembrane</keyword>
<comment type="caution">
    <text evidence="2">The sequence shown here is derived from an EMBL/GenBank/DDBJ whole genome shotgun (WGS) entry which is preliminary data.</text>
</comment>